<protein>
    <submittedName>
        <fullName evidence="1">Uncharacterized protein</fullName>
    </submittedName>
</protein>
<accession>A0ACC0UK65</accession>
<dbReference type="Proteomes" id="UP001207468">
    <property type="component" value="Unassembled WGS sequence"/>
</dbReference>
<proteinExistence type="predicted"/>
<reference evidence="1" key="1">
    <citation type="submission" date="2021-03" db="EMBL/GenBank/DDBJ databases">
        <title>Evolutionary priming and transition to the ectomycorrhizal habit in an iconic lineage of mushroom-forming fungi: is preadaptation a requirement?</title>
        <authorList>
            <consortium name="DOE Joint Genome Institute"/>
            <person name="Looney B.P."/>
            <person name="Miyauchi S."/>
            <person name="Morin E."/>
            <person name="Drula E."/>
            <person name="Courty P.E."/>
            <person name="Chicoki N."/>
            <person name="Fauchery L."/>
            <person name="Kohler A."/>
            <person name="Kuo A."/>
            <person name="LaButti K."/>
            <person name="Pangilinan J."/>
            <person name="Lipzen A."/>
            <person name="Riley R."/>
            <person name="Andreopoulos W."/>
            <person name="He G."/>
            <person name="Johnson J."/>
            <person name="Barry K.W."/>
            <person name="Grigoriev I.V."/>
            <person name="Nagy L."/>
            <person name="Hibbett D."/>
            <person name="Henrissat B."/>
            <person name="Matheny P.B."/>
            <person name="Labbe J."/>
            <person name="Martin A.F."/>
        </authorList>
    </citation>
    <scope>NUCLEOTIDE SEQUENCE</scope>
    <source>
        <strain evidence="1">BPL698</strain>
    </source>
</reference>
<comment type="caution">
    <text evidence="1">The sequence shown here is derived from an EMBL/GenBank/DDBJ whole genome shotgun (WGS) entry which is preliminary data.</text>
</comment>
<evidence type="ECO:0000313" key="2">
    <source>
        <dbReference type="Proteomes" id="UP001207468"/>
    </source>
</evidence>
<name>A0ACC0UK65_9AGAM</name>
<dbReference type="EMBL" id="JAGFNK010000014">
    <property type="protein sequence ID" value="KAI9511956.1"/>
    <property type="molecule type" value="Genomic_DNA"/>
</dbReference>
<gene>
    <name evidence="1" type="ORF">F5148DRAFT_1365613</name>
</gene>
<keyword evidence="2" id="KW-1185">Reference proteome</keyword>
<evidence type="ECO:0000313" key="1">
    <source>
        <dbReference type="EMBL" id="KAI9511956.1"/>
    </source>
</evidence>
<sequence>MLEAWKCDDGNVSADKVTEELVPIIGAIELSPLLLRLMMDLKLAKTAPSVFHQYRGNRSWTTVPLSDSIPPASLQYDGFGHSPWTSSIVPMMHSTRIWCGKICRAVDSFARKMTGFYRNEADRKAEGLDALNNIVTVVVQYLFRPSLVFGWSR</sequence>
<organism evidence="1 2">
    <name type="scientific">Russula earlei</name>
    <dbReference type="NCBI Taxonomy" id="71964"/>
    <lineage>
        <taxon>Eukaryota</taxon>
        <taxon>Fungi</taxon>
        <taxon>Dikarya</taxon>
        <taxon>Basidiomycota</taxon>
        <taxon>Agaricomycotina</taxon>
        <taxon>Agaricomycetes</taxon>
        <taxon>Russulales</taxon>
        <taxon>Russulaceae</taxon>
        <taxon>Russula</taxon>
    </lineage>
</organism>